<protein>
    <submittedName>
        <fullName evidence="6">LysR family transcriptional regulator</fullName>
    </submittedName>
</protein>
<dbReference type="Pfam" id="PF00126">
    <property type="entry name" value="HTH_1"/>
    <property type="match status" value="1"/>
</dbReference>
<evidence type="ECO:0000256" key="4">
    <source>
        <dbReference type="ARBA" id="ARBA00023163"/>
    </source>
</evidence>
<dbReference type="CDD" id="cd08422">
    <property type="entry name" value="PBP2_CrgA_like"/>
    <property type="match status" value="1"/>
</dbReference>
<evidence type="ECO:0000313" key="7">
    <source>
        <dbReference type="Proteomes" id="UP000503339"/>
    </source>
</evidence>
<keyword evidence="2" id="KW-0805">Transcription regulation</keyword>
<sequence>MDVVSALRTFLRVAQTKSFSAAALDLNLTQPAVSRQVSALESHLKTRLLHRTTNALALTAEGERMLPMALRVLEAVDALGEASGAEAATVSGKVRLSLPTPLGLFIGDRLAGLLESHPALDVELIFRDEPSDLIANAIDLEVRLGPAGDSSLMCRRIGWTTAFLVASPGYLEGRGAPRTPQDIKDHSCICYSRAGDGRSWSFSSGADDVVLRIEPRLAANNSMAVHRATLAGAGLAVLSHILAGPDIEAGRLVKLMPDFPPARLPINVVYPSRNMPPRVTAVLDFLVQAVREDVLMASSATLPAARPVNEASAEPCA</sequence>
<dbReference type="InterPro" id="IPR036390">
    <property type="entry name" value="WH_DNA-bd_sf"/>
</dbReference>
<dbReference type="FunFam" id="1.10.10.10:FF:000001">
    <property type="entry name" value="LysR family transcriptional regulator"/>
    <property type="match status" value="1"/>
</dbReference>
<feature type="domain" description="HTH lysR-type" evidence="5">
    <location>
        <begin position="1"/>
        <end position="59"/>
    </location>
</feature>
<dbReference type="InterPro" id="IPR005119">
    <property type="entry name" value="LysR_subst-bd"/>
</dbReference>
<proteinExistence type="inferred from homology"/>
<dbReference type="EMBL" id="CP033361">
    <property type="protein sequence ID" value="QKC76507.1"/>
    <property type="molecule type" value="Genomic_DNA"/>
</dbReference>
<keyword evidence="3" id="KW-0238">DNA-binding</keyword>
<keyword evidence="7" id="KW-1185">Reference proteome</keyword>
<dbReference type="PRINTS" id="PR00039">
    <property type="entry name" value="HTHLYSR"/>
</dbReference>
<dbReference type="KEGG" id="merd:EB233_14035"/>
<dbReference type="GO" id="GO:0003700">
    <property type="term" value="F:DNA-binding transcription factor activity"/>
    <property type="evidence" value="ECO:0007669"/>
    <property type="project" value="InterPro"/>
</dbReference>
<dbReference type="GO" id="GO:0003677">
    <property type="term" value="F:DNA binding"/>
    <property type="evidence" value="ECO:0007669"/>
    <property type="project" value="UniProtKB-KW"/>
</dbReference>
<gene>
    <name evidence="6" type="ORF">EB233_14035</name>
</gene>
<dbReference type="Gene3D" id="3.40.190.290">
    <property type="match status" value="1"/>
</dbReference>
<reference evidence="6 7" key="1">
    <citation type="submission" date="2018-10" db="EMBL/GenBank/DDBJ databases">
        <authorList>
            <person name="Perry B.J."/>
            <person name="Sullivan J.T."/>
            <person name="Murphy R.J.T."/>
            <person name="Ramsay J.P."/>
            <person name="Ronson C.W."/>
        </authorList>
    </citation>
    <scope>NUCLEOTIDE SEQUENCE [LARGE SCALE GENOMIC DNA]</scope>
    <source>
        <strain evidence="6 7">NZP2014</strain>
    </source>
</reference>
<dbReference type="Pfam" id="PF03466">
    <property type="entry name" value="LysR_substrate"/>
    <property type="match status" value="1"/>
</dbReference>
<dbReference type="Gene3D" id="1.10.10.10">
    <property type="entry name" value="Winged helix-like DNA-binding domain superfamily/Winged helix DNA-binding domain"/>
    <property type="match status" value="1"/>
</dbReference>
<keyword evidence="4" id="KW-0804">Transcription</keyword>
<dbReference type="InterPro" id="IPR058163">
    <property type="entry name" value="LysR-type_TF_proteobact-type"/>
</dbReference>
<name>A0A6M7UKX3_9HYPH</name>
<dbReference type="RefSeq" id="WP_064989031.1">
    <property type="nucleotide sequence ID" value="NZ_CP033361.1"/>
</dbReference>
<dbReference type="SUPFAM" id="SSF53850">
    <property type="entry name" value="Periplasmic binding protein-like II"/>
    <property type="match status" value="1"/>
</dbReference>
<evidence type="ECO:0000313" key="6">
    <source>
        <dbReference type="EMBL" id="QKC76507.1"/>
    </source>
</evidence>
<dbReference type="PANTHER" id="PTHR30537">
    <property type="entry name" value="HTH-TYPE TRANSCRIPTIONAL REGULATOR"/>
    <property type="match status" value="1"/>
</dbReference>
<evidence type="ECO:0000259" key="5">
    <source>
        <dbReference type="PROSITE" id="PS50931"/>
    </source>
</evidence>
<dbReference type="SUPFAM" id="SSF46785">
    <property type="entry name" value="Winged helix' DNA-binding domain"/>
    <property type="match status" value="1"/>
</dbReference>
<organism evidence="6 7">
    <name type="scientific">Mesorhizobium erdmanii</name>
    <dbReference type="NCBI Taxonomy" id="1777866"/>
    <lineage>
        <taxon>Bacteria</taxon>
        <taxon>Pseudomonadati</taxon>
        <taxon>Pseudomonadota</taxon>
        <taxon>Alphaproteobacteria</taxon>
        <taxon>Hyphomicrobiales</taxon>
        <taxon>Phyllobacteriaceae</taxon>
        <taxon>Mesorhizobium</taxon>
    </lineage>
</organism>
<dbReference type="Proteomes" id="UP000503339">
    <property type="component" value="Chromosome"/>
</dbReference>
<evidence type="ECO:0000256" key="1">
    <source>
        <dbReference type="ARBA" id="ARBA00009437"/>
    </source>
</evidence>
<dbReference type="InterPro" id="IPR036388">
    <property type="entry name" value="WH-like_DNA-bd_sf"/>
</dbReference>
<comment type="similarity">
    <text evidence="1">Belongs to the LysR transcriptional regulatory family.</text>
</comment>
<evidence type="ECO:0000256" key="2">
    <source>
        <dbReference type="ARBA" id="ARBA00023015"/>
    </source>
</evidence>
<evidence type="ECO:0000256" key="3">
    <source>
        <dbReference type="ARBA" id="ARBA00023125"/>
    </source>
</evidence>
<dbReference type="InterPro" id="IPR000847">
    <property type="entry name" value="LysR_HTH_N"/>
</dbReference>
<dbReference type="AlphaFoldDB" id="A0A6M7UKX3"/>
<accession>A0A6M7UKX3</accession>
<dbReference type="PANTHER" id="PTHR30537:SF5">
    <property type="entry name" value="HTH-TYPE TRANSCRIPTIONAL ACTIVATOR TTDR-RELATED"/>
    <property type="match status" value="1"/>
</dbReference>
<dbReference type="PROSITE" id="PS50931">
    <property type="entry name" value="HTH_LYSR"/>
    <property type="match status" value="1"/>
</dbReference>